<dbReference type="SUPFAM" id="SSF89392">
    <property type="entry name" value="Prokaryotic lipoproteins and lipoprotein localization factors"/>
    <property type="match status" value="1"/>
</dbReference>
<dbReference type="Proteomes" id="UP000030595">
    <property type="component" value="Unassembled WGS sequence"/>
</dbReference>
<evidence type="ECO:0000313" key="3">
    <source>
        <dbReference type="Proteomes" id="UP000030595"/>
    </source>
</evidence>
<dbReference type="AlphaFoldDB" id="A0A0A3J9K1"/>
<dbReference type="eggNOG" id="COG2834">
    <property type="taxonomic scope" value="Bacteria"/>
</dbReference>
<comment type="caution">
    <text evidence="2">The sequence shown here is derived from an EMBL/GenBank/DDBJ whole genome shotgun (WGS) entry which is preliminary data.</text>
</comment>
<dbReference type="PANTHER" id="PTHR37507">
    <property type="entry name" value="SPORULATION PROTEIN YDCC"/>
    <property type="match status" value="1"/>
</dbReference>
<dbReference type="OrthoDB" id="9785380at2"/>
<dbReference type="InterPro" id="IPR052944">
    <property type="entry name" value="Sporulation_related"/>
</dbReference>
<dbReference type="InterPro" id="IPR029046">
    <property type="entry name" value="LolA/LolB/LppX"/>
</dbReference>
<keyword evidence="3" id="KW-1185">Reference proteome</keyword>
<sequence length="333" mass="37462">MRQRVIAFIVLLLSVLVIAACGSQSKEDVLKDLSNKWTNVKGYELDATMEIKTGSEPRVYDVNVWHTQPDLYRVKVTQQGEDVTQMIIRNKEGVFVVTPSLRKTYKFQSEWPKQNSQAYLIGALAEDLLADQNVAMEEDENNYVFQAATRNNHKSVMPTQKITVDKKTKLPTSVSVMNEAGEEQLLITFSKIDLGMEHKEEEYAVEKFTEESGETGAIEPQEFQVHYPNLQWEGTTLVDEQTIVEDGTERVILTFEGDKPFTLMEQPIAYDENSTVPVFAPGDPADLGFTIGAITDNSISWERDGVSFFLASESLTRDEMMEVAASVIPGELK</sequence>
<dbReference type="RefSeq" id="WP_036172869.1">
    <property type="nucleotide sequence ID" value="NZ_AVCZ01000004.1"/>
</dbReference>
<keyword evidence="1" id="KW-0732">Signal</keyword>
<proteinExistence type="predicted"/>
<protein>
    <submittedName>
        <fullName evidence="2">Sporulation protein</fullName>
    </submittedName>
</protein>
<feature type="signal peptide" evidence="1">
    <location>
        <begin position="1"/>
        <end position="19"/>
    </location>
</feature>
<evidence type="ECO:0000256" key="1">
    <source>
        <dbReference type="SAM" id="SignalP"/>
    </source>
</evidence>
<name>A0A0A3J9K1_9BACL</name>
<gene>
    <name evidence="2" type="ORF">CD30_04455</name>
</gene>
<organism evidence="2 3">
    <name type="scientific">Ureibacillus massiliensis 4400831 = CIP 108448 = CCUG 49529</name>
    <dbReference type="NCBI Taxonomy" id="1211035"/>
    <lineage>
        <taxon>Bacteria</taxon>
        <taxon>Bacillati</taxon>
        <taxon>Bacillota</taxon>
        <taxon>Bacilli</taxon>
        <taxon>Bacillales</taxon>
        <taxon>Caryophanaceae</taxon>
        <taxon>Ureibacillus</taxon>
    </lineage>
</organism>
<accession>A0A0A3J9K1</accession>
<evidence type="ECO:0000313" key="2">
    <source>
        <dbReference type="EMBL" id="KGR91833.1"/>
    </source>
</evidence>
<reference evidence="2 3" key="1">
    <citation type="submission" date="2014-02" db="EMBL/GenBank/DDBJ databases">
        <title>Draft genome sequence of Lysinibacillus massiliensis CCUG 49529.</title>
        <authorList>
            <person name="Zhang F."/>
            <person name="Wang G."/>
            <person name="Zhang L."/>
        </authorList>
    </citation>
    <scope>NUCLEOTIDE SEQUENCE [LARGE SCALE GENOMIC DNA]</scope>
    <source>
        <strain evidence="2 3">CCUG 49529</strain>
    </source>
</reference>
<dbReference type="PANTHER" id="PTHR37507:SF2">
    <property type="entry name" value="SPORULATION PROTEIN YDCC"/>
    <property type="match status" value="1"/>
</dbReference>
<dbReference type="EMBL" id="JPVQ01000004">
    <property type="protein sequence ID" value="KGR91833.1"/>
    <property type="molecule type" value="Genomic_DNA"/>
</dbReference>
<dbReference type="PROSITE" id="PS51257">
    <property type="entry name" value="PROKAR_LIPOPROTEIN"/>
    <property type="match status" value="1"/>
</dbReference>
<dbReference type="Gene3D" id="2.50.20.10">
    <property type="entry name" value="Lipoprotein localisation LolA/LolB/LppX"/>
    <property type="match status" value="1"/>
</dbReference>
<feature type="chain" id="PRO_5038621529" evidence="1">
    <location>
        <begin position="20"/>
        <end position="333"/>
    </location>
</feature>